<dbReference type="PANTHER" id="PTHR43301">
    <property type="entry name" value="ARABINAN ENDO-1,5-ALPHA-L-ARABINOSIDASE"/>
    <property type="match status" value="1"/>
</dbReference>
<dbReference type="Pfam" id="PF04616">
    <property type="entry name" value="Glyco_hydro_43"/>
    <property type="match status" value="1"/>
</dbReference>
<evidence type="ECO:0000256" key="2">
    <source>
        <dbReference type="ARBA" id="ARBA00009865"/>
    </source>
</evidence>
<proteinExistence type="inferred from homology"/>
<dbReference type="Pfam" id="PF20578">
    <property type="entry name" value="aBig_2"/>
    <property type="match status" value="1"/>
</dbReference>
<dbReference type="InterPro" id="IPR006710">
    <property type="entry name" value="Glyco_hydro_43"/>
</dbReference>
<dbReference type="InterPro" id="IPR032291">
    <property type="entry name" value="Abn2_C"/>
</dbReference>
<dbReference type="GO" id="GO:0005975">
    <property type="term" value="P:carbohydrate metabolic process"/>
    <property type="evidence" value="ECO:0007669"/>
    <property type="project" value="InterPro"/>
</dbReference>
<feature type="active site" description="Proton donor" evidence="5">
    <location>
        <position position="247"/>
    </location>
</feature>
<evidence type="ECO:0000256" key="6">
    <source>
        <dbReference type="PIRSR" id="PIRSR606710-2"/>
    </source>
</evidence>
<name>A0A1H3TCG9_9BACI</name>
<dbReference type="SUPFAM" id="SSF75005">
    <property type="entry name" value="Arabinanase/levansucrase/invertase"/>
    <property type="match status" value="1"/>
</dbReference>
<evidence type="ECO:0000256" key="1">
    <source>
        <dbReference type="ARBA" id="ARBA00004834"/>
    </source>
</evidence>
<evidence type="ECO:0000256" key="4">
    <source>
        <dbReference type="ARBA" id="ARBA00023295"/>
    </source>
</evidence>
<dbReference type="PANTHER" id="PTHR43301:SF3">
    <property type="entry name" value="ARABINAN ENDO-1,5-ALPHA-L-ARABINOSIDASE A-RELATED"/>
    <property type="match status" value="1"/>
</dbReference>
<protein>
    <submittedName>
        <fullName evidence="9">Arabinan endo-1,5-alpha-L-arabinosidase</fullName>
    </submittedName>
</protein>
<dbReference type="OrthoDB" id="9801455at2"/>
<dbReference type="SUPFAM" id="SSF49899">
    <property type="entry name" value="Concanavalin A-like lectins/glucanases"/>
    <property type="match status" value="1"/>
</dbReference>
<dbReference type="InterPro" id="IPR013320">
    <property type="entry name" value="ConA-like_dom_sf"/>
</dbReference>
<keyword evidence="3" id="KW-0378">Hydrolase</keyword>
<keyword evidence="4" id="KW-0326">Glycosidase</keyword>
<evidence type="ECO:0000256" key="3">
    <source>
        <dbReference type="ARBA" id="ARBA00022801"/>
    </source>
</evidence>
<dbReference type="CDD" id="cd18832">
    <property type="entry name" value="GH43_GsAbnA-like"/>
    <property type="match status" value="1"/>
</dbReference>
<feature type="site" description="Important for catalytic activity, responsible for pKa modulation of the active site Glu and correct orientation of both the proton donor and substrate" evidence="6">
    <location>
        <position position="194"/>
    </location>
</feature>
<evidence type="ECO:0000259" key="8">
    <source>
        <dbReference type="Pfam" id="PF20578"/>
    </source>
</evidence>
<evidence type="ECO:0000256" key="5">
    <source>
        <dbReference type="PIRSR" id="PIRSR606710-1"/>
    </source>
</evidence>
<dbReference type="InterPro" id="IPR050727">
    <property type="entry name" value="GH43_arabinanases"/>
</dbReference>
<dbReference type="Pfam" id="PF13385">
    <property type="entry name" value="Laminin_G_3"/>
    <property type="match status" value="1"/>
</dbReference>
<feature type="active site" description="Proton acceptor" evidence="5">
    <location>
        <position position="60"/>
    </location>
</feature>
<dbReference type="InterPro" id="IPR046780">
    <property type="entry name" value="aBig_2"/>
</dbReference>
<dbReference type="Gene3D" id="2.40.128.10">
    <property type="match status" value="1"/>
</dbReference>
<evidence type="ECO:0000313" key="9">
    <source>
        <dbReference type="EMBL" id="SDZ47962.1"/>
    </source>
</evidence>
<sequence length="802" mass="87908">MKKKLYLSLVITFAVFILAVINFAENGSASKGEGETKEQHASLPASIGEAPVFSEASVHDPSVIKVDDTFYVFGSHLASAKTQDLMQWEQLTTHVHNGNKLIPNVYEELAEAFEWANSDTLWAADVRQLEDGKFYMYYNACQGDSPRSALGVAVADDIEGPYKDLGIFLKSGMWGEPSEDGTIYDARVHPNTIDPHTFFDKEGDLWMVYGSYSGGIFILEMDKATGFPLPGQGYGTHLMGGNHSRIEGPYIQYSPETDYYYLYVTFGGLDVTGGYNMRVARSEHPDGPYYDAEGNLMSDVKSDPDLPLFDDRSIEPYAVKQMGNFLFKRYIGDPGTGSGTGYVSPGHNSIYYDEETKQMFLLFHSRFPETGEMHQIRVHQMFMNEAGWPVVAPYRYAGETLEKINRQDIAGDYKLINHGKDISAEIKESVYVTLETNNKMTGAVSGKWKKTSHYQAEFTIDGTVYNGIFLRQWDPDSESVVMTFTALSNEGEAIWGSRVESLTDNEVVEAVKADLSIADSGMVIADLELPLTGTRNTEISWSSSQPDIISDQGVVRRPAAGEEDAVVALTATITKGSVTATKSFSLTVPAQSEGRLAAHYSFDGTLEDSSGNAGAGTITGDRINNEGGTISYADGVSGQAAVFDGASGVRLPDGLISGNTYTVSLWLHPDELTMFTTAFFGARTDVNWISLVPRGHDGVNNDTMLWSNSGAWYDAGTGVKVETGKWTHVAFTVDSGQLKIYIDGVERFSGTGFPNVFTSTNALFALGVNYWDPPFKGKIDEVMIFQDTVLSAEEITELAQQP</sequence>
<gene>
    <name evidence="9" type="ORF">SAMN05421736_11417</name>
</gene>
<dbReference type="Proteomes" id="UP000198935">
    <property type="component" value="Unassembled WGS sequence"/>
</dbReference>
<dbReference type="STRING" id="1503961.SAMN05421736_11417"/>
<dbReference type="Gene3D" id="2.115.10.20">
    <property type="entry name" value="Glycosyl hydrolase domain, family 43"/>
    <property type="match status" value="1"/>
</dbReference>
<dbReference type="Pfam" id="PF16369">
    <property type="entry name" value="GH43_C"/>
    <property type="match status" value="1"/>
</dbReference>
<comment type="pathway">
    <text evidence="1">Glycan metabolism; L-arabinan degradation.</text>
</comment>
<dbReference type="Gene3D" id="2.60.120.200">
    <property type="match status" value="1"/>
</dbReference>
<evidence type="ECO:0000259" key="7">
    <source>
        <dbReference type="Pfam" id="PF16369"/>
    </source>
</evidence>
<dbReference type="InterPro" id="IPR023296">
    <property type="entry name" value="Glyco_hydro_beta-prop_sf"/>
</dbReference>
<feature type="domain" description="Atrophied bacterial Ig" evidence="8">
    <location>
        <begin position="508"/>
        <end position="590"/>
    </location>
</feature>
<comment type="similarity">
    <text evidence="2">Belongs to the glycosyl hydrolase 43 family.</text>
</comment>
<dbReference type="EMBL" id="FNPI01000014">
    <property type="protein sequence ID" value="SDZ47962.1"/>
    <property type="molecule type" value="Genomic_DNA"/>
</dbReference>
<feature type="domain" description="Extracellular endo-alpha-(1-&gt;5)-L-arabinanase C-terminal" evidence="7">
    <location>
        <begin position="393"/>
        <end position="496"/>
    </location>
</feature>
<keyword evidence="10" id="KW-1185">Reference proteome</keyword>
<organism evidence="9 10">
    <name type="scientific">Evansella caseinilytica</name>
    <dbReference type="NCBI Taxonomy" id="1503961"/>
    <lineage>
        <taxon>Bacteria</taxon>
        <taxon>Bacillati</taxon>
        <taxon>Bacillota</taxon>
        <taxon>Bacilli</taxon>
        <taxon>Bacillales</taxon>
        <taxon>Bacillaceae</taxon>
        <taxon>Evansella</taxon>
    </lineage>
</organism>
<dbReference type="AlphaFoldDB" id="A0A1H3TCG9"/>
<accession>A0A1H3TCG9</accession>
<reference evidence="10" key="1">
    <citation type="submission" date="2016-10" db="EMBL/GenBank/DDBJ databases">
        <authorList>
            <person name="Varghese N."/>
            <person name="Submissions S."/>
        </authorList>
    </citation>
    <scope>NUCLEOTIDE SEQUENCE [LARGE SCALE GENOMIC DNA]</scope>
    <source>
        <strain evidence="10">SP</strain>
    </source>
</reference>
<dbReference type="GO" id="GO:0004553">
    <property type="term" value="F:hydrolase activity, hydrolyzing O-glycosyl compounds"/>
    <property type="evidence" value="ECO:0007669"/>
    <property type="project" value="InterPro"/>
</dbReference>
<evidence type="ECO:0000313" key="10">
    <source>
        <dbReference type="Proteomes" id="UP000198935"/>
    </source>
</evidence>